<evidence type="ECO:0000256" key="4">
    <source>
        <dbReference type="ARBA" id="ARBA00023242"/>
    </source>
</evidence>
<evidence type="ECO:0000313" key="6">
    <source>
        <dbReference type="Proteomes" id="UP001187192"/>
    </source>
</evidence>
<proteinExistence type="predicted"/>
<dbReference type="EMBL" id="BTGU01000004">
    <property type="protein sequence ID" value="GMN34246.1"/>
    <property type="molecule type" value="Genomic_DNA"/>
</dbReference>
<dbReference type="GO" id="GO:0046983">
    <property type="term" value="F:protein dimerization activity"/>
    <property type="evidence" value="ECO:0007669"/>
    <property type="project" value="InterPro"/>
</dbReference>
<protein>
    <recommendedName>
        <fullName evidence="7">BHLH domain-containing protein</fullName>
    </recommendedName>
</protein>
<dbReference type="GO" id="GO:0005634">
    <property type="term" value="C:nucleus"/>
    <property type="evidence" value="ECO:0007669"/>
    <property type="project" value="UniProtKB-SubCell"/>
</dbReference>
<evidence type="ECO:0000256" key="1">
    <source>
        <dbReference type="ARBA" id="ARBA00004123"/>
    </source>
</evidence>
<gene>
    <name evidence="5" type="ORF">TIFTF001_004594</name>
</gene>
<comment type="caution">
    <text evidence="5">The sequence shown here is derived from an EMBL/GenBank/DDBJ whole genome shotgun (WGS) entry which is preliminary data.</text>
</comment>
<evidence type="ECO:0000313" key="5">
    <source>
        <dbReference type="EMBL" id="GMN34246.1"/>
    </source>
</evidence>
<sequence length="113" mass="13376">MPNSDHLWPSTTSTRTGTAAFLPLANFHGHTHDQDHDHDNHDNDYRERWFIKRLICSSDVHQLKKSRMKIRKPAPIMENLQVNNNKVRRERINERMKFLQDLVPGCNKVSFMI</sequence>
<dbReference type="InterPro" id="IPR024097">
    <property type="entry name" value="bHLH_ZIP_TF"/>
</dbReference>
<keyword evidence="4" id="KW-0539">Nucleus</keyword>
<comment type="subcellular location">
    <subcellularLocation>
        <location evidence="1">Nucleus</location>
    </subcellularLocation>
</comment>
<organism evidence="5 6">
    <name type="scientific">Ficus carica</name>
    <name type="common">Common fig</name>
    <dbReference type="NCBI Taxonomy" id="3494"/>
    <lineage>
        <taxon>Eukaryota</taxon>
        <taxon>Viridiplantae</taxon>
        <taxon>Streptophyta</taxon>
        <taxon>Embryophyta</taxon>
        <taxon>Tracheophyta</taxon>
        <taxon>Spermatophyta</taxon>
        <taxon>Magnoliopsida</taxon>
        <taxon>eudicotyledons</taxon>
        <taxon>Gunneridae</taxon>
        <taxon>Pentapetalae</taxon>
        <taxon>rosids</taxon>
        <taxon>fabids</taxon>
        <taxon>Rosales</taxon>
        <taxon>Moraceae</taxon>
        <taxon>Ficeae</taxon>
        <taxon>Ficus</taxon>
    </lineage>
</organism>
<dbReference type="GO" id="GO:0003700">
    <property type="term" value="F:DNA-binding transcription factor activity"/>
    <property type="evidence" value="ECO:0007669"/>
    <property type="project" value="TreeGrafter"/>
</dbReference>
<name>A0AA87ZYQ4_FICCA</name>
<dbReference type="InterPro" id="IPR036638">
    <property type="entry name" value="HLH_DNA-bd_sf"/>
</dbReference>
<accession>A0AA87ZYQ4</accession>
<evidence type="ECO:0000256" key="3">
    <source>
        <dbReference type="ARBA" id="ARBA00023163"/>
    </source>
</evidence>
<reference evidence="5" key="1">
    <citation type="submission" date="2023-07" db="EMBL/GenBank/DDBJ databases">
        <title>draft genome sequence of fig (Ficus carica).</title>
        <authorList>
            <person name="Takahashi T."/>
            <person name="Nishimura K."/>
        </authorList>
    </citation>
    <scope>NUCLEOTIDE SEQUENCE</scope>
</reference>
<dbReference type="AlphaFoldDB" id="A0AA87ZYQ4"/>
<dbReference type="PANTHER" id="PTHR12565">
    <property type="entry name" value="STEROL REGULATORY ELEMENT-BINDING PROTEIN"/>
    <property type="match status" value="1"/>
</dbReference>
<dbReference type="SUPFAM" id="SSF47459">
    <property type="entry name" value="HLH, helix-loop-helix DNA-binding domain"/>
    <property type="match status" value="1"/>
</dbReference>
<keyword evidence="2" id="KW-0805">Transcription regulation</keyword>
<dbReference type="Proteomes" id="UP001187192">
    <property type="component" value="Unassembled WGS sequence"/>
</dbReference>
<evidence type="ECO:0008006" key="7">
    <source>
        <dbReference type="Google" id="ProtNLM"/>
    </source>
</evidence>
<evidence type="ECO:0000256" key="2">
    <source>
        <dbReference type="ARBA" id="ARBA00023015"/>
    </source>
</evidence>
<keyword evidence="3" id="KW-0804">Transcription</keyword>
<keyword evidence="6" id="KW-1185">Reference proteome</keyword>
<dbReference type="PANTHER" id="PTHR12565:SF458">
    <property type="entry name" value="TRANSCRIPTION FACTOR BHLH49"/>
    <property type="match status" value="1"/>
</dbReference>